<sequence>MISGTQGHFTMPIDVSCLSRVPANIGRAVNWIVGTHWNLGLPDSENNCSRFHLAVAFGQRPAIPPSVTKLSLTCSFADFDLIIETRLIDILGELLFPAWFGDEGRTLPDDWRAILVVEKLASLSGLDVNLLTLKPADATNPSPCGGSTLLYGLVHLEGASYHFNVMVWDIHGSLPGGLRSLHCSEMTNGLDPGFACSVQLSPKRLAPSVYRRLRPGDVILIARKHGGAIPFFARLPGVFTLSGSLSIRISDGPVRSTIQRIRKSIAMIDDPPEAPQEDFQSEEFEQIQPGLLPVTLQVQLGSHRLTIEEIRQLAPGSTLELDIDLNAPVKIMANGISVGLGHLIQIGDRVGVQLVEWPIMKAGWDA</sequence>
<accession>A0A368JZD7</accession>
<protein>
    <recommendedName>
        <fullName evidence="2">Flagellar motor switch protein FliN-like C-terminal domain-containing protein</fullName>
    </recommendedName>
</protein>
<reference evidence="3 4" key="1">
    <citation type="submission" date="2018-07" db="EMBL/GenBank/DDBJ databases">
        <title>The draft genome of Phyllobacterium salinisoli.</title>
        <authorList>
            <person name="Liu L."/>
            <person name="Li L."/>
            <person name="Zhang X."/>
            <person name="Liang L."/>
        </authorList>
    </citation>
    <scope>NUCLEOTIDE SEQUENCE [LARGE SCALE GENOMIC DNA]</scope>
    <source>
        <strain evidence="3 4">LLAN61</strain>
    </source>
</reference>
<feature type="domain" description="Flagellar motor switch protein FliN-like C-terminal" evidence="2">
    <location>
        <begin position="292"/>
        <end position="357"/>
    </location>
</feature>
<dbReference type="Gene3D" id="2.30.330.10">
    <property type="entry name" value="SpoA-like"/>
    <property type="match status" value="1"/>
</dbReference>
<evidence type="ECO:0000256" key="1">
    <source>
        <dbReference type="ARBA" id="ARBA00009226"/>
    </source>
</evidence>
<organism evidence="3 4">
    <name type="scientific">Phyllobacterium salinisoli</name>
    <dbReference type="NCBI Taxonomy" id="1899321"/>
    <lineage>
        <taxon>Bacteria</taxon>
        <taxon>Pseudomonadati</taxon>
        <taxon>Pseudomonadota</taxon>
        <taxon>Alphaproteobacteria</taxon>
        <taxon>Hyphomicrobiales</taxon>
        <taxon>Phyllobacteriaceae</taxon>
        <taxon>Phyllobacterium</taxon>
    </lineage>
</organism>
<dbReference type="GO" id="GO:0050918">
    <property type="term" value="P:positive chemotaxis"/>
    <property type="evidence" value="ECO:0007669"/>
    <property type="project" value="TreeGrafter"/>
</dbReference>
<dbReference type="Proteomes" id="UP000253420">
    <property type="component" value="Unassembled WGS sequence"/>
</dbReference>
<dbReference type="InterPro" id="IPR001172">
    <property type="entry name" value="FliN_T3SS_HrcQb"/>
</dbReference>
<dbReference type="PANTHER" id="PTHR30034">
    <property type="entry name" value="FLAGELLAR MOTOR SWITCH PROTEIN FLIM"/>
    <property type="match status" value="1"/>
</dbReference>
<dbReference type="GO" id="GO:0009425">
    <property type="term" value="C:bacterial-type flagellum basal body"/>
    <property type="evidence" value="ECO:0007669"/>
    <property type="project" value="InterPro"/>
</dbReference>
<dbReference type="InterPro" id="IPR001543">
    <property type="entry name" value="FliN-like_C"/>
</dbReference>
<dbReference type="GO" id="GO:0071978">
    <property type="term" value="P:bacterial-type flagellum-dependent swarming motility"/>
    <property type="evidence" value="ECO:0007669"/>
    <property type="project" value="TreeGrafter"/>
</dbReference>
<evidence type="ECO:0000313" key="3">
    <source>
        <dbReference type="EMBL" id="RCS21563.1"/>
    </source>
</evidence>
<dbReference type="PRINTS" id="PR00956">
    <property type="entry name" value="FLGMOTORFLIN"/>
</dbReference>
<dbReference type="PANTHER" id="PTHR30034:SF5">
    <property type="entry name" value="SECRETION SYSTEM APPARATUS PROTEIN SSAQ"/>
    <property type="match status" value="1"/>
</dbReference>
<gene>
    <name evidence="3" type="ORF">DUT91_23270</name>
</gene>
<dbReference type="AlphaFoldDB" id="A0A368JZD7"/>
<evidence type="ECO:0000259" key="2">
    <source>
        <dbReference type="Pfam" id="PF01052"/>
    </source>
</evidence>
<dbReference type="Pfam" id="PF01052">
    <property type="entry name" value="FliMN_C"/>
    <property type="match status" value="1"/>
</dbReference>
<dbReference type="GO" id="GO:0003774">
    <property type="term" value="F:cytoskeletal motor activity"/>
    <property type="evidence" value="ECO:0007669"/>
    <property type="project" value="InterPro"/>
</dbReference>
<dbReference type="EMBL" id="QOZG01000025">
    <property type="protein sequence ID" value="RCS21563.1"/>
    <property type="molecule type" value="Genomic_DNA"/>
</dbReference>
<comment type="caution">
    <text evidence="3">The sequence shown here is derived from an EMBL/GenBank/DDBJ whole genome shotgun (WGS) entry which is preliminary data.</text>
</comment>
<keyword evidence="4" id="KW-1185">Reference proteome</keyword>
<name>A0A368JZD7_9HYPH</name>
<dbReference type="SUPFAM" id="SSF101801">
    <property type="entry name" value="Surface presentation of antigens (SPOA)"/>
    <property type="match status" value="1"/>
</dbReference>
<evidence type="ECO:0000313" key="4">
    <source>
        <dbReference type="Proteomes" id="UP000253420"/>
    </source>
</evidence>
<dbReference type="InterPro" id="IPR036429">
    <property type="entry name" value="SpoA-like_sf"/>
</dbReference>
<comment type="similarity">
    <text evidence="1">Belongs to the FliN/MopA/SpaO family.</text>
</comment>
<proteinExistence type="inferred from homology"/>